<keyword evidence="1" id="KW-0472">Membrane</keyword>
<protein>
    <submittedName>
        <fullName evidence="2">Uncharacterized protein</fullName>
    </submittedName>
</protein>
<dbReference type="EMBL" id="UGYZ01000002">
    <property type="protein sequence ID" value="SUJ03312.1"/>
    <property type="molecule type" value="Genomic_DNA"/>
</dbReference>
<evidence type="ECO:0000313" key="2">
    <source>
        <dbReference type="EMBL" id="SUJ03312.1"/>
    </source>
</evidence>
<dbReference type="AlphaFoldDB" id="A0A380BLU8"/>
<name>A0A380BLU8_SPOPA</name>
<feature type="transmembrane region" description="Helical" evidence="1">
    <location>
        <begin position="29"/>
        <end position="51"/>
    </location>
</feature>
<organism evidence="2 3">
    <name type="scientific">Sporosarcina pasteurii</name>
    <name type="common">Bacillus pasteurii</name>
    <dbReference type="NCBI Taxonomy" id="1474"/>
    <lineage>
        <taxon>Bacteria</taxon>
        <taxon>Bacillati</taxon>
        <taxon>Bacillota</taxon>
        <taxon>Bacilli</taxon>
        <taxon>Bacillales</taxon>
        <taxon>Caryophanaceae</taxon>
        <taxon>Sporosarcina</taxon>
    </lineage>
</organism>
<accession>A0A380BLU8</accession>
<proteinExistence type="predicted"/>
<evidence type="ECO:0000313" key="3">
    <source>
        <dbReference type="Proteomes" id="UP000254519"/>
    </source>
</evidence>
<reference evidence="2 3" key="1">
    <citation type="submission" date="2018-06" db="EMBL/GenBank/DDBJ databases">
        <authorList>
            <consortium name="Pathogen Informatics"/>
            <person name="Doyle S."/>
        </authorList>
    </citation>
    <scope>NUCLEOTIDE SEQUENCE [LARGE SCALE GENOMIC DNA]</scope>
    <source>
        <strain evidence="3">ATCC 11859 / DSM 33 / NCIB 8841 / NCTC 4822</strain>
    </source>
</reference>
<sequence length="60" mass="6469">MKTRRILFFVGLVLLMAGIYLSTLLSTVWIIIGTLMAVIGGGVMGVSTYFLGSIKKNSIC</sequence>
<keyword evidence="1" id="KW-0812">Transmembrane</keyword>
<feature type="transmembrane region" description="Helical" evidence="1">
    <location>
        <begin position="7"/>
        <end position="23"/>
    </location>
</feature>
<gene>
    <name evidence="2" type="ORF">NCTC4822_01401</name>
</gene>
<evidence type="ECO:0000256" key="1">
    <source>
        <dbReference type="SAM" id="Phobius"/>
    </source>
</evidence>
<dbReference type="RefSeq" id="WP_115360771.1">
    <property type="nucleotide sequence ID" value="NZ_CP038012.1"/>
</dbReference>
<dbReference type="OrthoDB" id="2456484at2"/>
<keyword evidence="3" id="KW-1185">Reference proteome</keyword>
<dbReference type="Proteomes" id="UP000254519">
    <property type="component" value="Unassembled WGS sequence"/>
</dbReference>
<keyword evidence="1" id="KW-1133">Transmembrane helix</keyword>